<dbReference type="EMBL" id="BART01017240">
    <property type="protein sequence ID" value="GAG75830.1"/>
    <property type="molecule type" value="Genomic_DNA"/>
</dbReference>
<name>X1A161_9ZZZZ</name>
<accession>X1A161</accession>
<reference evidence="1" key="1">
    <citation type="journal article" date="2014" name="Front. Microbiol.">
        <title>High frequency of phylogenetically diverse reductive dehalogenase-homologous genes in deep subseafloor sedimentary metagenomes.</title>
        <authorList>
            <person name="Kawai M."/>
            <person name="Futagami T."/>
            <person name="Toyoda A."/>
            <person name="Takaki Y."/>
            <person name="Nishi S."/>
            <person name="Hori S."/>
            <person name="Arai W."/>
            <person name="Tsubouchi T."/>
            <person name="Morono Y."/>
            <person name="Uchiyama I."/>
            <person name="Ito T."/>
            <person name="Fujiyama A."/>
            <person name="Inagaki F."/>
            <person name="Takami H."/>
        </authorList>
    </citation>
    <scope>NUCLEOTIDE SEQUENCE</scope>
    <source>
        <strain evidence="1">Expedition CK06-06</strain>
    </source>
</reference>
<protein>
    <submittedName>
        <fullName evidence="1">Uncharacterized protein</fullName>
    </submittedName>
</protein>
<feature type="non-terminal residue" evidence="1">
    <location>
        <position position="145"/>
    </location>
</feature>
<comment type="caution">
    <text evidence="1">The sequence shown here is derived from an EMBL/GenBank/DDBJ whole genome shotgun (WGS) entry which is preliminary data.</text>
</comment>
<organism evidence="1">
    <name type="scientific">marine sediment metagenome</name>
    <dbReference type="NCBI Taxonomy" id="412755"/>
    <lineage>
        <taxon>unclassified sequences</taxon>
        <taxon>metagenomes</taxon>
        <taxon>ecological metagenomes</taxon>
    </lineage>
</organism>
<proteinExistence type="predicted"/>
<dbReference type="AlphaFoldDB" id="X1A161"/>
<sequence length="145" mass="14909">MSNKLGYTGSPTFANTYITNVITASTSVFSKTCTLAAGLNVLRVIGLQTDDTALTGTLRGAYIDVSNGSTGNTPPTGTIRALELKARTEAPGDTGSKVAVLEGLSISADSKAHDVTTMRVAEFVLDGKTAGTIDEAVGLRIANNL</sequence>
<gene>
    <name evidence="1" type="ORF">S01H4_32876</name>
</gene>
<evidence type="ECO:0000313" key="1">
    <source>
        <dbReference type="EMBL" id="GAG75830.1"/>
    </source>
</evidence>